<evidence type="ECO:0000313" key="1">
    <source>
        <dbReference type="EMBL" id="EMS31764.1"/>
    </source>
</evidence>
<sequence>MCRSKERKEKKQEKELAHEFSELLSIAKMHDFFGKSESRMRYETRVR</sequence>
<dbReference type="InParanoid" id="M7XA34"/>
<keyword evidence="2" id="KW-1185">Reference proteome</keyword>
<reference evidence="1" key="1">
    <citation type="submission" date="2013-01" db="EMBL/GenBank/DDBJ databases">
        <title>Genome assembly of Mariniradius saccharolyticus AK6.</title>
        <authorList>
            <person name="Vaidya B."/>
            <person name="Khatri I."/>
            <person name="Tanuku N.R.S."/>
            <person name="Subramanian S."/>
            <person name="Pinnaka A."/>
        </authorList>
    </citation>
    <scope>NUCLEOTIDE SEQUENCE [LARGE SCALE GENOMIC DNA]</scope>
    <source>
        <strain evidence="1">AK6</strain>
    </source>
</reference>
<dbReference type="EMBL" id="AMZY02000018">
    <property type="protein sequence ID" value="EMS31764.1"/>
    <property type="molecule type" value="Genomic_DNA"/>
</dbReference>
<evidence type="ECO:0000313" key="2">
    <source>
        <dbReference type="Proteomes" id="UP000010953"/>
    </source>
</evidence>
<protein>
    <submittedName>
        <fullName evidence="1">Uncharacterized protein</fullName>
    </submittedName>
</protein>
<proteinExistence type="predicted"/>
<gene>
    <name evidence="1" type="ORF">C943_02035</name>
</gene>
<comment type="caution">
    <text evidence="1">The sequence shown here is derived from an EMBL/GenBank/DDBJ whole genome shotgun (WGS) entry which is preliminary data.</text>
</comment>
<name>M7XA34_9BACT</name>
<organism evidence="1 2">
    <name type="scientific">Mariniradius saccharolyticus AK6</name>
    <dbReference type="NCBI Taxonomy" id="1239962"/>
    <lineage>
        <taxon>Bacteria</taxon>
        <taxon>Pseudomonadati</taxon>
        <taxon>Bacteroidota</taxon>
        <taxon>Cytophagia</taxon>
        <taxon>Cytophagales</taxon>
        <taxon>Cyclobacteriaceae</taxon>
        <taxon>Mariniradius</taxon>
    </lineage>
</organism>
<dbReference type="STRING" id="1239962.C943_02035"/>
<dbReference type="Proteomes" id="UP000010953">
    <property type="component" value="Unassembled WGS sequence"/>
</dbReference>
<accession>M7XA34</accession>
<dbReference type="AlphaFoldDB" id="M7XA34"/>